<feature type="region of interest" description="Disordered" evidence="1">
    <location>
        <begin position="1"/>
        <end position="78"/>
    </location>
</feature>
<evidence type="ECO:0000313" key="3">
    <source>
        <dbReference type="Proteomes" id="UP000600365"/>
    </source>
</evidence>
<dbReference type="Proteomes" id="UP000600365">
    <property type="component" value="Unassembled WGS sequence"/>
</dbReference>
<gene>
    <name evidence="2" type="ORF">GCM10011579_020040</name>
</gene>
<evidence type="ECO:0000256" key="1">
    <source>
        <dbReference type="SAM" id="MobiDB-lite"/>
    </source>
</evidence>
<sequence length="78" mass="7785">MGMLAEGAAGAGPVGPKAHLAGAGDAAPLPPQPQPQPRVRTGVRPDIPADVPTWLNAARALASRPTRPPDPAAAQTNP</sequence>
<evidence type="ECO:0000313" key="2">
    <source>
        <dbReference type="EMBL" id="GGN57623.1"/>
    </source>
</evidence>
<comment type="caution">
    <text evidence="2">The sequence shown here is derived from an EMBL/GenBank/DDBJ whole genome shotgun (WGS) entry which is preliminary data.</text>
</comment>
<accession>A0A917XWZ2</accession>
<proteinExistence type="predicted"/>
<name>A0A917XWZ2_9ACTN</name>
<dbReference type="EMBL" id="BMMM01000003">
    <property type="protein sequence ID" value="GGN57623.1"/>
    <property type="molecule type" value="Genomic_DNA"/>
</dbReference>
<keyword evidence="3" id="KW-1185">Reference proteome</keyword>
<dbReference type="AlphaFoldDB" id="A0A917XWZ2"/>
<protein>
    <submittedName>
        <fullName evidence="2">Uncharacterized protein</fullName>
    </submittedName>
</protein>
<reference evidence="2 3" key="1">
    <citation type="journal article" date="2014" name="Int. J. Syst. Evol. Microbiol.">
        <title>Complete genome sequence of Corynebacterium casei LMG S-19264T (=DSM 44701T), isolated from a smear-ripened cheese.</title>
        <authorList>
            <consortium name="US DOE Joint Genome Institute (JGI-PGF)"/>
            <person name="Walter F."/>
            <person name="Albersmeier A."/>
            <person name="Kalinowski J."/>
            <person name="Ruckert C."/>
        </authorList>
    </citation>
    <scope>NUCLEOTIDE SEQUENCE [LARGE SCALE GENOMIC DNA]</scope>
    <source>
        <strain evidence="2 3">CGMCC 4.7111</strain>
    </source>
</reference>
<organism evidence="2 3">
    <name type="scientific">Streptomyces albiflavescens</name>
    <dbReference type="NCBI Taxonomy" id="1623582"/>
    <lineage>
        <taxon>Bacteria</taxon>
        <taxon>Bacillati</taxon>
        <taxon>Actinomycetota</taxon>
        <taxon>Actinomycetes</taxon>
        <taxon>Kitasatosporales</taxon>
        <taxon>Streptomycetaceae</taxon>
        <taxon>Streptomyces</taxon>
    </lineage>
</organism>